<dbReference type="PROSITE" id="PS01081">
    <property type="entry name" value="HTH_TETR_1"/>
    <property type="match status" value="1"/>
</dbReference>
<organism evidence="6 7">
    <name type="scientific">Corynebacterium glyciniphilum AJ 3170</name>
    <dbReference type="NCBI Taxonomy" id="1404245"/>
    <lineage>
        <taxon>Bacteria</taxon>
        <taxon>Bacillati</taxon>
        <taxon>Actinomycetota</taxon>
        <taxon>Actinomycetes</taxon>
        <taxon>Mycobacteriales</taxon>
        <taxon>Corynebacteriaceae</taxon>
        <taxon>Corynebacterium</taxon>
    </lineage>
</organism>
<keyword evidence="2 4" id="KW-0238">DNA-binding</keyword>
<dbReference type="InterPro" id="IPR001647">
    <property type="entry name" value="HTH_TetR"/>
</dbReference>
<dbReference type="Pfam" id="PF00440">
    <property type="entry name" value="TetR_N"/>
    <property type="match status" value="1"/>
</dbReference>
<dbReference type="SUPFAM" id="SSF46689">
    <property type="entry name" value="Homeodomain-like"/>
    <property type="match status" value="1"/>
</dbReference>
<name>X5EA58_9CORY</name>
<keyword evidence="7" id="KW-1185">Reference proteome</keyword>
<gene>
    <name evidence="6" type="ORF">CGLY_05490</name>
</gene>
<evidence type="ECO:0000256" key="4">
    <source>
        <dbReference type="PROSITE-ProRule" id="PRU00335"/>
    </source>
</evidence>
<dbReference type="InterPro" id="IPR009057">
    <property type="entry name" value="Homeodomain-like_sf"/>
</dbReference>
<proteinExistence type="predicted"/>
<evidence type="ECO:0000313" key="6">
    <source>
        <dbReference type="EMBL" id="AHW63546.1"/>
    </source>
</evidence>
<dbReference type="eggNOG" id="COG1309">
    <property type="taxonomic scope" value="Bacteria"/>
</dbReference>
<evidence type="ECO:0000256" key="2">
    <source>
        <dbReference type="ARBA" id="ARBA00023125"/>
    </source>
</evidence>
<dbReference type="EMBL" id="CP006842">
    <property type="protein sequence ID" value="AHW63546.1"/>
    <property type="molecule type" value="Genomic_DNA"/>
</dbReference>
<keyword evidence="1" id="KW-0805">Transcription regulation</keyword>
<accession>X5EA58</accession>
<dbReference type="Proteomes" id="UP000023703">
    <property type="component" value="Chromosome"/>
</dbReference>
<protein>
    <submittedName>
        <fullName evidence="6">Putative transcriptional regulator, TetR-family</fullName>
    </submittedName>
</protein>
<dbReference type="STRING" id="1404245.CGLY_05490"/>
<evidence type="ECO:0000313" key="7">
    <source>
        <dbReference type="Proteomes" id="UP000023703"/>
    </source>
</evidence>
<feature type="domain" description="HTH tetR-type" evidence="5">
    <location>
        <begin position="12"/>
        <end position="72"/>
    </location>
</feature>
<dbReference type="InterPro" id="IPR036271">
    <property type="entry name" value="Tet_transcr_reg_TetR-rel_C_sf"/>
</dbReference>
<dbReference type="Gene3D" id="1.10.10.60">
    <property type="entry name" value="Homeodomain-like"/>
    <property type="match status" value="1"/>
</dbReference>
<dbReference type="AlphaFoldDB" id="X5EA58"/>
<evidence type="ECO:0000256" key="1">
    <source>
        <dbReference type="ARBA" id="ARBA00023015"/>
    </source>
</evidence>
<dbReference type="HOGENOM" id="CLU_069356_28_0_11"/>
<dbReference type="OrthoDB" id="9805134at2"/>
<evidence type="ECO:0000256" key="3">
    <source>
        <dbReference type="ARBA" id="ARBA00023163"/>
    </source>
</evidence>
<feature type="DNA-binding region" description="H-T-H motif" evidence="4">
    <location>
        <begin position="35"/>
        <end position="54"/>
    </location>
</feature>
<dbReference type="SUPFAM" id="SSF48498">
    <property type="entry name" value="Tetracyclin repressor-like, C-terminal domain"/>
    <property type="match status" value="1"/>
</dbReference>
<dbReference type="PANTHER" id="PTHR47506:SF1">
    <property type="entry name" value="HTH-TYPE TRANSCRIPTIONAL REGULATOR YJDC"/>
    <property type="match status" value="1"/>
</dbReference>
<dbReference type="GO" id="GO:0003677">
    <property type="term" value="F:DNA binding"/>
    <property type="evidence" value="ECO:0007669"/>
    <property type="project" value="UniProtKB-UniRule"/>
</dbReference>
<keyword evidence="3" id="KW-0804">Transcription</keyword>
<dbReference type="RefSeq" id="WP_038547159.1">
    <property type="nucleotide sequence ID" value="NZ_CP006842.1"/>
</dbReference>
<dbReference type="KEGG" id="cgy:CGLY_05490"/>
<dbReference type="PANTHER" id="PTHR47506">
    <property type="entry name" value="TRANSCRIPTIONAL REGULATORY PROTEIN"/>
    <property type="match status" value="1"/>
</dbReference>
<dbReference type="PROSITE" id="PS50977">
    <property type="entry name" value="HTH_TETR_2"/>
    <property type="match status" value="1"/>
</dbReference>
<dbReference type="Gene3D" id="1.10.357.10">
    <property type="entry name" value="Tetracycline Repressor, domain 2"/>
    <property type="match status" value="1"/>
</dbReference>
<reference evidence="6 7" key="1">
    <citation type="journal article" date="2015" name="Int. J. Syst. Evol. Microbiol.">
        <title>Revisiting Corynebacterium glyciniphilum (ex Kubota et al., 1972) sp. nov., nom. rev., isolated from putrefied banana.</title>
        <authorList>
            <person name="Al-Dilaimi A."/>
            <person name="Bednarz H."/>
            <person name="Lomker A."/>
            <person name="Niehaus K."/>
            <person name="Kalinowski J."/>
            <person name="Ruckert C."/>
        </authorList>
    </citation>
    <scope>NUCLEOTIDE SEQUENCE [LARGE SCALE GENOMIC DNA]</scope>
    <source>
        <strain evidence="6">AJ 3170</strain>
    </source>
</reference>
<sequence length="197" mass="21178">MTSTPPRGRPRGFDRDTALDTVIRVFWRKGYEATSVRDLSQELGIGQPSLYNAFGGKRALFTEAVGVYDHTYGGFIDAALNEEPTAALALRRILTEAPQRYTRDGLPPGCLIAGGDAGTDDEDVHHELSELRQHKTAQIAAKIDDDTAAGRLPEETDSAATAAYVMTVLSGLAQRARDGVPQHDLAAITRMASAALP</sequence>
<evidence type="ECO:0000259" key="5">
    <source>
        <dbReference type="PROSITE" id="PS50977"/>
    </source>
</evidence>
<dbReference type="InterPro" id="IPR023772">
    <property type="entry name" value="DNA-bd_HTH_TetR-type_CS"/>
</dbReference>